<organism evidence="8 9">
    <name type="scientific">Lactobacillus crispatus</name>
    <dbReference type="NCBI Taxonomy" id="47770"/>
    <lineage>
        <taxon>Bacteria</taxon>
        <taxon>Bacillati</taxon>
        <taxon>Bacillota</taxon>
        <taxon>Bacilli</taxon>
        <taxon>Lactobacillales</taxon>
        <taxon>Lactobacillaceae</taxon>
        <taxon>Lactobacillus</taxon>
    </lineage>
</organism>
<dbReference type="InterPro" id="IPR036412">
    <property type="entry name" value="HAD-like_sf"/>
</dbReference>
<accession>A0A4Q0LRH0</accession>
<dbReference type="SFLD" id="SFLDS00003">
    <property type="entry name" value="Haloacid_Dehalogenase"/>
    <property type="match status" value="1"/>
</dbReference>
<dbReference type="Gene3D" id="3.40.1110.10">
    <property type="entry name" value="Calcium-transporting ATPase, cytoplasmic domain N"/>
    <property type="match status" value="1"/>
</dbReference>
<evidence type="ECO:0000256" key="3">
    <source>
        <dbReference type="ARBA" id="ARBA00022741"/>
    </source>
</evidence>
<dbReference type="InterPro" id="IPR059000">
    <property type="entry name" value="ATPase_P-type_domA"/>
</dbReference>
<dbReference type="Gene3D" id="3.40.50.1000">
    <property type="entry name" value="HAD superfamily/HAD-like"/>
    <property type="match status" value="1"/>
</dbReference>
<gene>
    <name evidence="8" type="ORF">ERD32_12220</name>
</gene>
<dbReference type="Pfam" id="PF00702">
    <property type="entry name" value="Hydrolase"/>
    <property type="match status" value="1"/>
</dbReference>
<dbReference type="GO" id="GO:0016887">
    <property type="term" value="F:ATP hydrolysis activity"/>
    <property type="evidence" value="ECO:0007669"/>
    <property type="project" value="InterPro"/>
</dbReference>
<keyword evidence="2" id="KW-0812">Transmembrane</keyword>
<dbReference type="GO" id="GO:0016020">
    <property type="term" value="C:membrane"/>
    <property type="evidence" value="ECO:0007669"/>
    <property type="project" value="UniProtKB-SubCell"/>
</dbReference>
<dbReference type="InterPro" id="IPR023214">
    <property type="entry name" value="HAD_sf"/>
</dbReference>
<keyword evidence="6" id="KW-1133">Transmembrane helix</keyword>
<evidence type="ECO:0000256" key="6">
    <source>
        <dbReference type="ARBA" id="ARBA00022989"/>
    </source>
</evidence>
<dbReference type="InterPro" id="IPR044492">
    <property type="entry name" value="P_typ_ATPase_HD_dom"/>
</dbReference>
<keyword evidence="5" id="KW-1278">Translocase</keyword>
<comment type="caution">
    <text evidence="8">The sequence shown here is derived from an EMBL/GenBank/DDBJ whole genome shotgun (WGS) entry which is preliminary data.</text>
</comment>
<dbReference type="PRINTS" id="PR00119">
    <property type="entry name" value="CATATPASE"/>
</dbReference>
<keyword evidence="7" id="KW-0472">Membrane</keyword>
<dbReference type="RefSeq" id="WP_005719243.1">
    <property type="nucleotide sequence ID" value="NZ_CP033426.1"/>
</dbReference>
<dbReference type="InterPro" id="IPR023298">
    <property type="entry name" value="ATPase_P-typ_TM_dom_sf"/>
</dbReference>
<dbReference type="InterPro" id="IPR018303">
    <property type="entry name" value="ATPase_P-typ_P_site"/>
</dbReference>
<dbReference type="SUPFAM" id="SSF81660">
    <property type="entry name" value="Metal cation-transporting ATPase, ATP-binding domain N"/>
    <property type="match status" value="1"/>
</dbReference>
<dbReference type="SUPFAM" id="SSF81653">
    <property type="entry name" value="Calcium ATPase, transduction domain A"/>
    <property type="match status" value="1"/>
</dbReference>
<comment type="subcellular location">
    <subcellularLocation>
        <location evidence="1">Membrane</location>
        <topology evidence="1">Multi-pass membrane protein</topology>
    </subcellularLocation>
</comment>
<dbReference type="NCBIfam" id="TIGR01494">
    <property type="entry name" value="ATPase_P-type"/>
    <property type="match status" value="2"/>
</dbReference>
<evidence type="ECO:0000256" key="2">
    <source>
        <dbReference type="ARBA" id="ARBA00022692"/>
    </source>
</evidence>
<dbReference type="InterPro" id="IPR004014">
    <property type="entry name" value="ATPase_P-typ_cation-transptr_N"/>
</dbReference>
<dbReference type="AlphaFoldDB" id="A0A4Q0LRH0"/>
<evidence type="ECO:0000256" key="5">
    <source>
        <dbReference type="ARBA" id="ARBA00022967"/>
    </source>
</evidence>
<dbReference type="InterPro" id="IPR008250">
    <property type="entry name" value="ATPase_P-typ_transduc_dom_A_sf"/>
</dbReference>
<dbReference type="SFLD" id="SFLDF00027">
    <property type="entry name" value="p-type_atpase"/>
    <property type="match status" value="1"/>
</dbReference>
<sequence length="766" mass="83751">MSDKFHGLTQAEADKRLKEDGLNEVPEPEYNFFKEFLSKLWNLSAWILEAALILECILGKWVQSLFVLLMLLFAAFNGASKKKQSRRVLNNISHKLTPTVSVERDGKWIKLDSKQLVKGDLISLKRGDVLAADVKIVDGNLACDESSITGESKPVKKAIDDTAFAGTTVVEGDGLAVVTATGKDSRSGKTINLINNSAAPGHLQQLLTKIIYYLCLLDGVLTLVIIIASFFKGGNFNTFINMLPFLAMMFIASIPVAMPSTFALSNSFEATRLSKEGVLTSDLTGIQDAANLNLLLLDKTGTITENKTAVAAWTDLSDLPDKDVLALAGAATDKRNAGIIDTAIDEYLVENNIPVMNAENFTPFTSDTGYSMADVAGHNVKLGSFKQLSLIDKHADEEISGINFKAGRSVAVLIDDKLAGVFILQDKVRTDSKAALAELKKRGVRPIMLTGDNQKTAAAVAEQVDLTGKVISIHDFNENTDINDLAGIADVLPEDKLKMVKLFQEKGYIVGMTGDGVNDAPALKQAEVGIAVSNAADVAKRSGKMVLLDDGLGSIVKILDAGHRVYQRMTTWSLTKLARTAELTMLLTFGYLFFDYIPMALNAMVIYTIMNNMVTMMIGTDRTHITYKPENWNMAKLAKIAFSLAAGWTLIGIGFVWFLNTHGWSHGAVSTMVYVYLVLSAMLIVLITRTRKYFWQDYPSKLVGSVQIADVLLTFILALCGWAMVQISIQNLAITVIVAIIAAIIIDLIYQPVMKNRYIITINFIN</sequence>
<dbReference type="InterPro" id="IPR023299">
    <property type="entry name" value="ATPase_P-typ_cyto_dom_N"/>
</dbReference>
<keyword evidence="8" id="KW-0378">Hydrolase</keyword>
<name>A0A4Q0LRH0_9LACO</name>
<dbReference type="PROSITE" id="PS00154">
    <property type="entry name" value="ATPASE_E1_E2"/>
    <property type="match status" value="1"/>
</dbReference>
<evidence type="ECO:0000313" key="8">
    <source>
        <dbReference type="EMBL" id="RXF53801.1"/>
    </source>
</evidence>
<evidence type="ECO:0000313" key="9">
    <source>
        <dbReference type="Proteomes" id="UP000289808"/>
    </source>
</evidence>
<dbReference type="SFLD" id="SFLDG00002">
    <property type="entry name" value="C1.7:_P-type_atpase_like"/>
    <property type="match status" value="1"/>
</dbReference>
<keyword evidence="3" id="KW-0547">Nucleotide-binding</keyword>
<dbReference type="Pfam" id="PF00690">
    <property type="entry name" value="Cation_ATPase_N"/>
    <property type="match status" value="1"/>
</dbReference>
<dbReference type="SUPFAM" id="SSF81665">
    <property type="entry name" value="Calcium ATPase, transmembrane domain M"/>
    <property type="match status" value="1"/>
</dbReference>
<evidence type="ECO:0000256" key="7">
    <source>
        <dbReference type="ARBA" id="ARBA00023136"/>
    </source>
</evidence>
<dbReference type="SMART" id="SM00831">
    <property type="entry name" value="Cation_ATPase_N"/>
    <property type="match status" value="1"/>
</dbReference>
<evidence type="ECO:0000256" key="4">
    <source>
        <dbReference type="ARBA" id="ARBA00022840"/>
    </source>
</evidence>
<evidence type="ECO:0000256" key="1">
    <source>
        <dbReference type="ARBA" id="ARBA00004141"/>
    </source>
</evidence>
<dbReference type="PANTHER" id="PTHR42861">
    <property type="entry name" value="CALCIUM-TRANSPORTING ATPASE"/>
    <property type="match status" value="1"/>
</dbReference>
<dbReference type="InterPro" id="IPR001757">
    <property type="entry name" value="P_typ_ATPase"/>
</dbReference>
<dbReference type="GO" id="GO:0005524">
    <property type="term" value="F:ATP binding"/>
    <property type="evidence" value="ECO:0007669"/>
    <property type="project" value="UniProtKB-KW"/>
</dbReference>
<dbReference type="Gene3D" id="2.70.150.10">
    <property type="entry name" value="Calcium-transporting ATPase, cytoplasmic transduction domain A"/>
    <property type="match status" value="1"/>
</dbReference>
<reference evidence="8 9" key="1">
    <citation type="submission" date="2019-01" db="EMBL/GenBank/DDBJ databases">
        <title>The genome sequence of Lactobacillus crispatus L49.</title>
        <authorList>
            <person name="Zhong J."/>
            <person name="Zhang J."/>
        </authorList>
    </citation>
    <scope>NUCLEOTIDE SEQUENCE [LARGE SCALE GENOMIC DNA]</scope>
    <source>
        <strain evidence="8 9">L49</strain>
    </source>
</reference>
<dbReference type="EMBL" id="SCLX01000139">
    <property type="protein sequence ID" value="RXF53801.1"/>
    <property type="molecule type" value="Genomic_DNA"/>
</dbReference>
<dbReference type="Gene3D" id="1.20.1110.10">
    <property type="entry name" value="Calcium-transporting ATPase, transmembrane domain"/>
    <property type="match status" value="1"/>
</dbReference>
<dbReference type="Pfam" id="PF00122">
    <property type="entry name" value="E1-E2_ATPase"/>
    <property type="match status" value="1"/>
</dbReference>
<proteinExistence type="predicted"/>
<dbReference type="SUPFAM" id="SSF56784">
    <property type="entry name" value="HAD-like"/>
    <property type="match status" value="1"/>
</dbReference>
<protein>
    <submittedName>
        <fullName evidence="8">HAD family hydrolase</fullName>
    </submittedName>
</protein>
<keyword evidence="4" id="KW-0067">ATP-binding</keyword>
<dbReference type="Proteomes" id="UP000289808">
    <property type="component" value="Unassembled WGS sequence"/>
</dbReference>